<accession>A0A532V3N5</accession>
<sequence length="178" mass="20369">MRLVFIFSFCILLTGCSSRDSSPDISVSGKKKYPDQEIWDGKIEVTSDGRRQSVVQAGHILSFERDKITIFRKDVKVDFYDKSGELQSVLTSDSARIEEKRDLFVALGNVVVVSENGDVLKTERLYWDRKLQEVSSDTLVVLTTELDSLQGYDFVSNEDLTSWTLRNPTGQTFRQRRE</sequence>
<dbReference type="InterPro" id="IPR010664">
    <property type="entry name" value="LipoPS_assembly_LptC-rel"/>
</dbReference>
<comment type="caution">
    <text evidence="1">The sequence shown here is derived from an EMBL/GenBank/DDBJ whole genome shotgun (WGS) entry which is preliminary data.</text>
</comment>
<dbReference type="Pfam" id="PF06835">
    <property type="entry name" value="LptC"/>
    <property type="match status" value="1"/>
</dbReference>
<gene>
    <name evidence="1" type="primary">lptC</name>
    <name evidence="1" type="ORF">CEE37_04460</name>
</gene>
<dbReference type="PROSITE" id="PS51257">
    <property type="entry name" value="PROKAR_LIPOPROTEIN"/>
    <property type="match status" value="1"/>
</dbReference>
<dbReference type="EMBL" id="NJBN01000002">
    <property type="protein sequence ID" value="TKJ41826.1"/>
    <property type="molecule type" value="Genomic_DNA"/>
</dbReference>
<dbReference type="NCBIfam" id="TIGR04409">
    <property type="entry name" value="LptC_YrbK"/>
    <property type="match status" value="1"/>
</dbReference>
<dbReference type="GO" id="GO:0015221">
    <property type="term" value="F:lipopolysaccharide transmembrane transporter activity"/>
    <property type="evidence" value="ECO:0007669"/>
    <property type="project" value="InterPro"/>
</dbReference>
<dbReference type="GO" id="GO:0005886">
    <property type="term" value="C:plasma membrane"/>
    <property type="evidence" value="ECO:0007669"/>
    <property type="project" value="InterPro"/>
</dbReference>
<proteinExistence type="predicted"/>
<reference evidence="1 2" key="1">
    <citation type="submission" date="2017-06" db="EMBL/GenBank/DDBJ databases">
        <title>Novel microbial phyla capable of carbon fixation and sulfur reduction in deep-sea sediments.</title>
        <authorList>
            <person name="Huang J."/>
            <person name="Baker B."/>
            <person name="Wang Y."/>
        </authorList>
    </citation>
    <scope>NUCLEOTIDE SEQUENCE [LARGE SCALE GENOMIC DNA]</scope>
    <source>
        <strain evidence="1">B3_LCP</strain>
    </source>
</reference>
<dbReference type="AlphaFoldDB" id="A0A532V3N5"/>
<dbReference type="Gene3D" id="2.60.450.10">
    <property type="entry name" value="Lipopolysaccharide (LPS) transport protein A like domain"/>
    <property type="match status" value="1"/>
</dbReference>
<evidence type="ECO:0000313" key="2">
    <source>
        <dbReference type="Proteomes" id="UP000319619"/>
    </source>
</evidence>
<dbReference type="Proteomes" id="UP000319619">
    <property type="component" value="Unassembled WGS sequence"/>
</dbReference>
<organism evidence="1 2">
    <name type="scientific">candidate division LCP-89 bacterium B3_LCP</name>
    <dbReference type="NCBI Taxonomy" id="2012998"/>
    <lineage>
        <taxon>Bacteria</taxon>
        <taxon>Pseudomonadati</taxon>
        <taxon>Bacteria division LCP-89</taxon>
    </lineage>
</organism>
<evidence type="ECO:0000313" key="1">
    <source>
        <dbReference type="EMBL" id="TKJ41826.1"/>
    </source>
</evidence>
<name>A0A532V3N5_UNCL8</name>
<dbReference type="InterPro" id="IPR026265">
    <property type="entry name" value="LptC"/>
</dbReference>
<protein>
    <submittedName>
        <fullName evidence="1">LPS export ABC transporter periplasmic protein LptC</fullName>
    </submittedName>
</protein>